<keyword evidence="2 8" id="KW-0813">Transport</keyword>
<dbReference type="InterPro" id="IPR036942">
    <property type="entry name" value="Beta-barrel_TonB_sf"/>
</dbReference>
<evidence type="ECO:0000256" key="1">
    <source>
        <dbReference type="ARBA" id="ARBA00004571"/>
    </source>
</evidence>
<evidence type="ECO:0000313" key="13">
    <source>
        <dbReference type="EMBL" id="SCC57392.1"/>
    </source>
</evidence>
<dbReference type="Gene3D" id="2.60.40.1120">
    <property type="entry name" value="Carboxypeptidase-like, regulatory domain"/>
    <property type="match status" value="1"/>
</dbReference>
<dbReference type="Pfam" id="PF00593">
    <property type="entry name" value="TonB_dep_Rec_b-barrel"/>
    <property type="match status" value="1"/>
</dbReference>
<evidence type="ECO:0000313" key="14">
    <source>
        <dbReference type="Proteomes" id="UP000242818"/>
    </source>
</evidence>
<keyword evidence="4 8" id="KW-0812">Transmembrane</keyword>
<dbReference type="STRING" id="1335309.GA0116948_115107"/>
<dbReference type="Gene3D" id="2.40.170.20">
    <property type="entry name" value="TonB-dependent receptor, beta-barrel domain"/>
    <property type="match status" value="1"/>
</dbReference>
<reference evidence="13 14" key="1">
    <citation type="submission" date="2016-08" db="EMBL/GenBank/DDBJ databases">
        <authorList>
            <person name="Seilhamer J.J."/>
        </authorList>
    </citation>
    <scope>NUCLEOTIDE SEQUENCE [LARGE SCALE GENOMIC DNA]</scope>
    <source>
        <strain evidence="13 14">A37T2</strain>
    </source>
</reference>
<dbReference type="InterPro" id="IPR023996">
    <property type="entry name" value="TonB-dep_OMP_SusC/RagA"/>
</dbReference>
<name>A0A1C4FND2_9BACT</name>
<comment type="subcellular location">
    <subcellularLocation>
        <location evidence="1 8">Cell outer membrane</location>
        <topology evidence="1 8">Multi-pass membrane protein</topology>
    </subcellularLocation>
</comment>
<dbReference type="InterPro" id="IPR039426">
    <property type="entry name" value="TonB-dep_rcpt-like"/>
</dbReference>
<evidence type="ECO:0000259" key="11">
    <source>
        <dbReference type="Pfam" id="PF00593"/>
    </source>
</evidence>
<dbReference type="SUPFAM" id="SSF56935">
    <property type="entry name" value="Porins"/>
    <property type="match status" value="1"/>
</dbReference>
<evidence type="ECO:0000256" key="6">
    <source>
        <dbReference type="ARBA" id="ARBA00023136"/>
    </source>
</evidence>
<dbReference type="GO" id="GO:0009279">
    <property type="term" value="C:cell outer membrane"/>
    <property type="evidence" value="ECO:0007669"/>
    <property type="project" value="UniProtKB-SubCell"/>
</dbReference>
<keyword evidence="5 9" id="KW-0798">TonB box</keyword>
<dbReference type="InterPro" id="IPR000531">
    <property type="entry name" value="Beta-barrel_TonB"/>
</dbReference>
<keyword evidence="6 8" id="KW-0472">Membrane</keyword>
<protein>
    <submittedName>
        <fullName evidence="13">TonB-linked outer membrane protein, SusC/RagA family</fullName>
    </submittedName>
</protein>
<accession>A0A1C4FND2</accession>
<evidence type="ECO:0000256" key="4">
    <source>
        <dbReference type="ARBA" id="ARBA00022692"/>
    </source>
</evidence>
<evidence type="ECO:0000256" key="7">
    <source>
        <dbReference type="ARBA" id="ARBA00023237"/>
    </source>
</evidence>
<evidence type="ECO:0000256" key="10">
    <source>
        <dbReference type="SAM" id="SignalP"/>
    </source>
</evidence>
<sequence>MIFYANSIHHYGRNQEFSIYKLNSMKRKTMLLLVALVGSTTIAVAQDKTVKGRVTVQADGTVLPGATVRVLGSNRGAITGANGEFTLAAQVGDSLEISGLGFTTQRIAVGNQDQINIRLAENSQLLKETVVTALGITRQAKSLSYAVDKVSNEELTTVRDANVVNSLTGKVAGIQINRSGSGIGGSARVVLRGNKSTRENQPLYVVDGVPMANYTPAQPGDGWGQSIGTSGGLDGGDGISNVNPEDIESMSVLKGAGAAALYGSAAANGVILITTKKGKVGKTTINVSSEVTLDDLLYKAPLQFKYGQTPDPDGKTPGSSTSWGGVVNARDWTSDFFRKGITNFNSLALSSGTEHSQTYFSYSYADNKGIMPNSNESKHNLDFRETAKFLHDRLTADASVSLLSQTMLNLPTSGLYSNPLTGLYEMPRGLNFNTYRDNYEVYSPVRNTTIQNWWNINSDSALLNTGYDGSETQQNPYWIQYRVPHTGRRNRIYANASLSYKLNDWLTLTARGNIDKSIDEIDVRAYATTQQVLSGTNGRYTFRRATNTQLYGDLLLAGNKQLSKSFGLNFTLGGSTTNVTNDQTTFDTNTGGKGLRYANKFGLAYILPTFLSVDQTATRKVQQAAFGTASLSYKGFLYLDLTGRNDWSSTFAYTPVKDHGYFYYSAGLSAVLSDAFKLAEPISFGKVRVSYASVGNDVPAYVTNPSPYTVNNQNGSVINTKGPYPGTYLKPEKNSSFEAGTEWRFLKDRIGFDFTYYANQNKNQYIETQAPSGGSLTTYYLNSGNIKNHGIELSVNATPIKTHLVTWTTGVNYSFNKNEVVSVKNAAIGAQTDYFVLTGIGNLLYGSYIREGGSWGDIYGHFFQRDQAGKIVVDDDGKAQRGTATYTDGFDPSLKKIGNPTPRFLLGWTNSLTVQDFTLSFLIDGRFGGKVMSVTQAVLDYQGNSKQTAAARNAGGVNIDAVTADGSKFAGPIDAMTWYQSVGGQNGISEYYMYDATAIRLRELSLRYNVPLHSKGISSLNISLIGRNLFFFEKKAPFDPELSMSTSNGLQGVETFTLPTTRSMGVSVKVGF</sequence>
<keyword evidence="7 8" id="KW-0998">Cell outer membrane</keyword>
<evidence type="ECO:0000256" key="8">
    <source>
        <dbReference type="PROSITE-ProRule" id="PRU01360"/>
    </source>
</evidence>
<dbReference type="InterPro" id="IPR023997">
    <property type="entry name" value="TonB-dep_OMP_SusC/RagA_CS"/>
</dbReference>
<evidence type="ECO:0000256" key="9">
    <source>
        <dbReference type="RuleBase" id="RU003357"/>
    </source>
</evidence>
<dbReference type="InterPro" id="IPR008969">
    <property type="entry name" value="CarboxyPept-like_regulatory"/>
</dbReference>
<feature type="signal peptide" evidence="10">
    <location>
        <begin position="1"/>
        <end position="45"/>
    </location>
</feature>
<dbReference type="AlphaFoldDB" id="A0A1C4FND2"/>
<dbReference type="NCBIfam" id="TIGR04056">
    <property type="entry name" value="OMP_RagA_SusC"/>
    <property type="match status" value="1"/>
</dbReference>
<feature type="chain" id="PRO_5008692020" evidence="10">
    <location>
        <begin position="46"/>
        <end position="1072"/>
    </location>
</feature>
<organism evidence="13 14">
    <name type="scientific">Chitinophaga costaii</name>
    <dbReference type="NCBI Taxonomy" id="1335309"/>
    <lineage>
        <taxon>Bacteria</taxon>
        <taxon>Pseudomonadati</taxon>
        <taxon>Bacteroidota</taxon>
        <taxon>Chitinophagia</taxon>
        <taxon>Chitinophagales</taxon>
        <taxon>Chitinophagaceae</taxon>
        <taxon>Chitinophaga</taxon>
    </lineage>
</organism>
<dbReference type="Gene3D" id="2.170.130.10">
    <property type="entry name" value="TonB-dependent receptor, plug domain"/>
    <property type="match status" value="1"/>
</dbReference>
<evidence type="ECO:0000256" key="3">
    <source>
        <dbReference type="ARBA" id="ARBA00022452"/>
    </source>
</evidence>
<keyword evidence="3 8" id="KW-1134">Transmembrane beta strand</keyword>
<dbReference type="PROSITE" id="PS52016">
    <property type="entry name" value="TONB_DEPENDENT_REC_3"/>
    <property type="match status" value="1"/>
</dbReference>
<evidence type="ECO:0000259" key="12">
    <source>
        <dbReference type="Pfam" id="PF07715"/>
    </source>
</evidence>
<dbReference type="NCBIfam" id="TIGR04057">
    <property type="entry name" value="SusC_RagA_signa"/>
    <property type="match status" value="1"/>
</dbReference>
<dbReference type="Proteomes" id="UP000242818">
    <property type="component" value="Unassembled WGS sequence"/>
</dbReference>
<keyword evidence="10" id="KW-0732">Signal</keyword>
<comment type="similarity">
    <text evidence="8 9">Belongs to the TonB-dependent receptor family.</text>
</comment>
<dbReference type="EMBL" id="FMAR01000015">
    <property type="protein sequence ID" value="SCC57392.1"/>
    <property type="molecule type" value="Genomic_DNA"/>
</dbReference>
<gene>
    <name evidence="13" type="ORF">GA0116948_115107</name>
</gene>
<dbReference type="InterPro" id="IPR012910">
    <property type="entry name" value="Plug_dom"/>
</dbReference>
<dbReference type="InterPro" id="IPR037066">
    <property type="entry name" value="Plug_dom_sf"/>
</dbReference>
<dbReference type="Pfam" id="PF13715">
    <property type="entry name" value="CarbopepD_reg_2"/>
    <property type="match status" value="1"/>
</dbReference>
<feature type="domain" description="TonB-dependent receptor-like beta-barrel" evidence="11">
    <location>
        <begin position="454"/>
        <end position="866"/>
    </location>
</feature>
<proteinExistence type="inferred from homology"/>
<evidence type="ECO:0000256" key="5">
    <source>
        <dbReference type="ARBA" id="ARBA00023077"/>
    </source>
</evidence>
<evidence type="ECO:0000256" key="2">
    <source>
        <dbReference type="ARBA" id="ARBA00022448"/>
    </source>
</evidence>
<feature type="domain" description="TonB-dependent receptor plug" evidence="12">
    <location>
        <begin position="141"/>
        <end position="270"/>
    </location>
</feature>
<dbReference type="SUPFAM" id="SSF49464">
    <property type="entry name" value="Carboxypeptidase regulatory domain-like"/>
    <property type="match status" value="1"/>
</dbReference>
<dbReference type="Pfam" id="PF07715">
    <property type="entry name" value="Plug"/>
    <property type="match status" value="1"/>
</dbReference>
<keyword evidence="14" id="KW-1185">Reference proteome</keyword>